<evidence type="ECO:0000256" key="1">
    <source>
        <dbReference type="SAM" id="MobiDB-lite"/>
    </source>
</evidence>
<protein>
    <recommendedName>
        <fullName evidence="4">MULE transposase domain-containing protein</fullName>
    </recommendedName>
</protein>
<feature type="compositionally biased region" description="Low complexity" evidence="1">
    <location>
        <begin position="302"/>
        <end position="313"/>
    </location>
</feature>
<dbReference type="EMBL" id="JABANN010001378">
    <property type="protein sequence ID" value="KAF4649933.1"/>
    <property type="molecule type" value="Genomic_DNA"/>
</dbReference>
<dbReference type="AlphaFoldDB" id="A0A7J6KRE3"/>
<comment type="caution">
    <text evidence="2">The sequence shown here is derived from an EMBL/GenBank/DDBJ whole genome shotgun (WGS) entry which is preliminary data.</text>
</comment>
<feature type="non-terminal residue" evidence="2">
    <location>
        <position position="495"/>
    </location>
</feature>
<evidence type="ECO:0000313" key="3">
    <source>
        <dbReference type="Proteomes" id="UP000572268"/>
    </source>
</evidence>
<feature type="region of interest" description="Disordered" evidence="1">
    <location>
        <begin position="279"/>
        <end position="314"/>
    </location>
</feature>
<feature type="compositionally biased region" description="Polar residues" evidence="1">
    <location>
        <begin position="280"/>
        <end position="299"/>
    </location>
</feature>
<reference evidence="2 3" key="1">
    <citation type="submission" date="2020-04" db="EMBL/GenBank/DDBJ databases">
        <title>Perkinsus olseni comparative genomics.</title>
        <authorList>
            <person name="Bogema D.R."/>
        </authorList>
    </citation>
    <scope>NUCLEOTIDE SEQUENCE [LARGE SCALE GENOMIC DNA]</scope>
    <source>
        <strain evidence="2">ATCC PRA-31</strain>
    </source>
</reference>
<accession>A0A7J6KRE3</accession>
<sequence>ISSCIFDMEKAAIKAFVQFWPRARVVICLFHFGQALYRKFGQLKFWKTSDGQAEENRERAFYNLMSLPFLPESKLLLGFKCACSTLPRVESETVMTYFRSHYGFLKFFSPQRWSQRERVIEDLPRTNNGQEGFHRRWNSLFRGTAHPNFWVWIEVVHDVFAENRLDLVRFENDDIPQRKPFYVRTDQLLYDLCCTSTDDLTEANIDQWFHRARGITRRLVPRTDLDKDADDLYLDVDVNEVGSHGTQTNEPVVLHIPMDTANDGDGLPAERVVELLPSRQGATDHSQSPPVQPTQSGEQSGPEAEAQPASAASTWVEHDVAGARWIVTEEDHSELMKAGEMIADRVVDTWMMLLWRKCQPNLSQPTSPIFINLNHFSGVVRTAGTDGDLFYVDSMATSAVPDNAKLRLRELFGPHRTITFVGVQQQSPGSNLCALHTLARLTQVVLSTGDPMTVSFDESLMRSHAEKCLLSGDIQPFPLRRGRRSRTPASFSFRT</sequence>
<organism evidence="2 3">
    <name type="scientific">Perkinsus olseni</name>
    <name type="common">Perkinsus atlanticus</name>
    <dbReference type="NCBI Taxonomy" id="32597"/>
    <lineage>
        <taxon>Eukaryota</taxon>
        <taxon>Sar</taxon>
        <taxon>Alveolata</taxon>
        <taxon>Perkinsozoa</taxon>
        <taxon>Perkinsea</taxon>
        <taxon>Perkinsida</taxon>
        <taxon>Perkinsidae</taxon>
        <taxon>Perkinsus</taxon>
    </lineage>
</organism>
<gene>
    <name evidence="2" type="ORF">FOL46_001340</name>
</gene>
<name>A0A7J6KRE3_PEROL</name>
<proteinExistence type="predicted"/>
<evidence type="ECO:0000313" key="2">
    <source>
        <dbReference type="EMBL" id="KAF4649933.1"/>
    </source>
</evidence>
<dbReference type="Proteomes" id="UP000572268">
    <property type="component" value="Unassembled WGS sequence"/>
</dbReference>
<evidence type="ECO:0008006" key="4">
    <source>
        <dbReference type="Google" id="ProtNLM"/>
    </source>
</evidence>